<dbReference type="EMBL" id="UPTC01000923">
    <property type="protein sequence ID" value="VBB30592.1"/>
    <property type="molecule type" value="Genomic_DNA"/>
</dbReference>
<evidence type="ECO:0000313" key="2">
    <source>
        <dbReference type="Proteomes" id="UP000276991"/>
    </source>
</evidence>
<sequence>MQAECKLAGQNESNCCQQQCPTKVRVDISEDLMESLTLLCLPTPEANAIWTIRMIKGSDVEAITEADLVAFVKSVFRLAMLEKAKGKKTSDYTFHMIDRALQNVAIHRSHGTFKVYCRPLELSSFQKIIKELE</sequence>
<dbReference type="STRING" id="6277.A0A498SP61"/>
<keyword evidence="2" id="KW-1185">Reference proteome</keyword>
<name>A0A498SP61_ACAVI</name>
<gene>
    <name evidence="1" type="ORF">NAV_LOCUS5383</name>
</gene>
<dbReference type="AlphaFoldDB" id="A0A498SP61"/>
<proteinExistence type="predicted"/>
<dbReference type="OrthoDB" id="5809870at2759"/>
<reference evidence="1 2" key="1">
    <citation type="submission" date="2018-08" db="EMBL/GenBank/DDBJ databases">
        <authorList>
            <person name="Laetsch R D."/>
            <person name="Stevens L."/>
            <person name="Kumar S."/>
            <person name="Blaxter L. M."/>
        </authorList>
    </citation>
    <scope>NUCLEOTIDE SEQUENCE [LARGE SCALE GENOMIC DNA]</scope>
</reference>
<protein>
    <submittedName>
        <fullName evidence="1">Uncharacterized protein</fullName>
    </submittedName>
</protein>
<dbReference type="Proteomes" id="UP000276991">
    <property type="component" value="Unassembled WGS sequence"/>
</dbReference>
<organism evidence="1 2">
    <name type="scientific">Acanthocheilonema viteae</name>
    <name type="common">Filarial nematode worm</name>
    <name type="synonym">Dipetalonema viteae</name>
    <dbReference type="NCBI Taxonomy" id="6277"/>
    <lineage>
        <taxon>Eukaryota</taxon>
        <taxon>Metazoa</taxon>
        <taxon>Ecdysozoa</taxon>
        <taxon>Nematoda</taxon>
        <taxon>Chromadorea</taxon>
        <taxon>Rhabditida</taxon>
        <taxon>Spirurina</taxon>
        <taxon>Spiruromorpha</taxon>
        <taxon>Filarioidea</taxon>
        <taxon>Onchocercidae</taxon>
        <taxon>Acanthocheilonema</taxon>
    </lineage>
</organism>
<accession>A0A498SP61</accession>
<evidence type="ECO:0000313" key="1">
    <source>
        <dbReference type="EMBL" id="VBB30592.1"/>
    </source>
</evidence>